<keyword evidence="2" id="KW-1185">Reference proteome</keyword>
<evidence type="ECO:0008006" key="3">
    <source>
        <dbReference type="Google" id="ProtNLM"/>
    </source>
</evidence>
<accession>A0A840WEE4</accession>
<evidence type="ECO:0000313" key="1">
    <source>
        <dbReference type="EMBL" id="MBB5495349.1"/>
    </source>
</evidence>
<dbReference type="Proteomes" id="UP000579647">
    <property type="component" value="Unassembled WGS sequence"/>
</dbReference>
<name>A0A840WEE4_9ACTN</name>
<gene>
    <name evidence="1" type="ORF">HNR07_006486</name>
</gene>
<dbReference type="RefSeq" id="WP_184370039.1">
    <property type="nucleotide sequence ID" value="NZ_BAAAKM010000030.1"/>
</dbReference>
<protein>
    <recommendedName>
        <fullName evidence="3">Thiazole-containing bacteriocin maturation protein</fullName>
    </recommendedName>
</protein>
<dbReference type="EMBL" id="JACHDO010000001">
    <property type="protein sequence ID" value="MBB5495349.1"/>
    <property type="molecule type" value="Genomic_DNA"/>
</dbReference>
<comment type="caution">
    <text evidence="1">The sequence shown here is derived from an EMBL/GenBank/DDBJ whole genome shotgun (WGS) entry which is preliminary data.</text>
</comment>
<dbReference type="AlphaFoldDB" id="A0A840WEE4"/>
<evidence type="ECO:0000313" key="2">
    <source>
        <dbReference type="Proteomes" id="UP000579647"/>
    </source>
</evidence>
<dbReference type="Pfam" id="PF13241">
    <property type="entry name" value="NAD_binding_7"/>
    <property type="match status" value="1"/>
</dbReference>
<sequence>MRPKLRPDVYYVPTSDGAFIIDSVRSVNLRGGSIYQWVELLAPSLDGSTRLDDLVSGLSPAHQKMARDLVALLERNGFVRDVGDDLPHTLTESELARYQAEIAYVDFRCESGPARFERWRGTRLVVVGQAPLADSAARAAWNLGCRRVEVVDPAQDAGARASRAADVEALREEDPSLELVETPAADLAASVAAADFVVVLTEDPALVDTVADACSAPLLPVLVTRDTAWVGPVPGGAAGWADAKVRLTDTGALPVGPSSWLRGPAVGVPANTALFSVFRAVTGAYPEPVAGEVERIDLQTLESQTGRVLAVGSAAAPGGARESSEPVDSESFSRAAAELFDALTGPFLEIEEHPVQLPLRVAVARLVKGGETSDVLGAADAFVEARHSATLAALGRLAAAHQPSGPARDLVSGEPGPAVAPVGIRDPYVPGIGAALDRESALSQAVFDYAAERAVPVPEEAPLIGRDDLPEAVAEQAHRLDLLTRSTVRLFQLDAELPTVLVATGGKPLARASGRDLASASELALVRATTAVQCAPRPGTAPPPPDRVPEPVGTAAALDGHLLTAEDAVKLLAARGLRLGAVELDGEPALLTATPHLVRVVEL</sequence>
<proteinExistence type="predicted"/>
<organism evidence="1 2">
    <name type="scientific">Nocardiopsis metallicus</name>
    <dbReference type="NCBI Taxonomy" id="179819"/>
    <lineage>
        <taxon>Bacteria</taxon>
        <taxon>Bacillati</taxon>
        <taxon>Actinomycetota</taxon>
        <taxon>Actinomycetes</taxon>
        <taxon>Streptosporangiales</taxon>
        <taxon>Nocardiopsidaceae</taxon>
        <taxon>Nocardiopsis</taxon>
    </lineage>
</organism>
<reference evidence="1 2" key="1">
    <citation type="submission" date="2020-08" db="EMBL/GenBank/DDBJ databases">
        <title>Sequencing the genomes of 1000 actinobacteria strains.</title>
        <authorList>
            <person name="Klenk H.-P."/>
        </authorList>
    </citation>
    <scope>NUCLEOTIDE SEQUENCE [LARGE SCALE GENOMIC DNA]</scope>
    <source>
        <strain evidence="1 2">DSM 44598</strain>
    </source>
</reference>